<gene>
    <name evidence="2" type="ORF">SBRY_110208</name>
</gene>
<evidence type="ECO:0000256" key="1">
    <source>
        <dbReference type="SAM" id="MobiDB-lite"/>
    </source>
</evidence>
<comment type="caution">
    <text evidence="2">The sequence shown here is derived from an EMBL/GenBank/DDBJ whole genome shotgun (WGS) entry which is preliminary data.</text>
</comment>
<organism evidence="2 3">
    <name type="scientific">Actinacidiphila bryophytorum</name>
    <dbReference type="NCBI Taxonomy" id="1436133"/>
    <lineage>
        <taxon>Bacteria</taxon>
        <taxon>Bacillati</taxon>
        <taxon>Actinomycetota</taxon>
        <taxon>Actinomycetes</taxon>
        <taxon>Kitasatosporales</taxon>
        <taxon>Streptomycetaceae</taxon>
        <taxon>Actinacidiphila</taxon>
    </lineage>
</organism>
<proteinExistence type="predicted"/>
<dbReference type="EMBL" id="CAJVAX010000003">
    <property type="protein sequence ID" value="CAG7616633.1"/>
    <property type="molecule type" value="Genomic_DNA"/>
</dbReference>
<evidence type="ECO:0000313" key="2">
    <source>
        <dbReference type="EMBL" id="CAG7616633.1"/>
    </source>
</evidence>
<sequence>MAVLLRRQPVQRRHRQLHHHVQGDPDRRLPQPRQLRRRPDQHGRADRRHQLRDVLRLLLRLVLLLVRQRRPRLRHPGQHRQGRPREPARRRHEPMTCAMRR</sequence>
<reference evidence="2" key="1">
    <citation type="submission" date="2021-06" db="EMBL/GenBank/DDBJ databases">
        <authorList>
            <person name="Arsene-Ploetze F."/>
        </authorList>
    </citation>
    <scope>NUCLEOTIDE SEQUENCE</scope>
    <source>
        <strain evidence="2">SBRY1</strain>
    </source>
</reference>
<accession>A0A9W4E4R6</accession>
<feature type="compositionally biased region" description="Basic residues" evidence="1">
    <location>
        <begin position="68"/>
        <end position="92"/>
    </location>
</feature>
<dbReference type="Proteomes" id="UP001153328">
    <property type="component" value="Unassembled WGS sequence"/>
</dbReference>
<protein>
    <submittedName>
        <fullName evidence="2">Uncharacterized protein</fullName>
    </submittedName>
</protein>
<dbReference type="AlphaFoldDB" id="A0A9W4E4R6"/>
<keyword evidence="3" id="KW-1185">Reference proteome</keyword>
<evidence type="ECO:0000313" key="3">
    <source>
        <dbReference type="Proteomes" id="UP001153328"/>
    </source>
</evidence>
<feature type="region of interest" description="Disordered" evidence="1">
    <location>
        <begin position="1"/>
        <end position="47"/>
    </location>
</feature>
<name>A0A9W4E4R6_9ACTN</name>
<feature type="compositionally biased region" description="Basic residues" evidence="1">
    <location>
        <begin position="9"/>
        <end position="20"/>
    </location>
</feature>
<feature type="region of interest" description="Disordered" evidence="1">
    <location>
        <begin position="68"/>
        <end position="101"/>
    </location>
</feature>